<feature type="transmembrane region" description="Helical" evidence="1">
    <location>
        <begin position="6"/>
        <end position="25"/>
    </location>
</feature>
<gene>
    <name evidence="3" type="ORF">N783_12770</name>
</gene>
<dbReference type="InterPro" id="IPR025007">
    <property type="entry name" value="DUF3899"/>
</dbReference>
<keyword evidence="1" id="KW-1133">Transmembrane helix</keyword>
<protein>
    <recommendedName>
        <fullName evidence="2">DUF3899 domain-containing protein</fullName>
    </recommendedName>
</protein>
<dbReference type="RefSeq" id="WP_027448088.1">
    <property type="nucleotide sequence ID" value="NZ_AVPF01000034.1"/>
</dbReference>
<organism evidence="3 4">
    <name type="scientific">Pontibacillus marinus BH030004 = DSM 16465</name>
    <dbReference type="NCBI Taxonomy" id="1385511"/>
    <lineage>
        <taxon>Bacteria</taxon>
        <taxon>Bacillati</taxon>
        <taxon>Bacillota</taxon>
        <taxon>Bacilli</taxon>
        <taxon>Bacillales</taxon>
        <taxon>Bacillaceae</taxon>
        <taxon>Pontibacillus</taxon>
    </lineage>
</organism>
<keyword evidence="4" id="KW-1185">Reference proteome</keyword>
<proteinExistence type="predicted"/>
<dbReference type="EMBL" id="AVPF01000034">
    <property type="protein sequence ID" value="KGX86033.1"/>
    <property type="molecule type" value="Genomic_DNA"/>
</dbReference>
<evidence type="ECO:0000313" key="4">
    <source>
        <dbReference type="Proteomes" id="UP000030403"/>
    </source>
</evidence>
<feature type="transmembrane region" description="Helical" evidence="1">
    <location>
        <begin position="37"/>
        <end position="55"/>
    </location>
</feature>
<reference evidence="3 4" key="1">
    <citation type="submission" date="2013-08" db="EMBL/GenBank/DDBJ databases">
        <authorList>
            <person name="Huang J."/>
            <person name="Wang G."/>
        </authorList>
    </citation>
    <scope>NUCLEOTIDE SEQUENCE [LARGE SCALE GENOMIC DNA]</scope>
    <source>
        <strain evidence="3 4">BH030004</strain>
    </source>
</reference>
<keyword evidence="1" id="KW-0812">Transmembrane</keyword>
<name>A0A0A5G4H5_9BACI</name>
<dbReference type="AlphaFoldDB" id="A0A0A5G4H5"/>
<evidence type="ECO:0000313" key="3">
    <source>
        <dbReference type="EMBL" id="KGX86033.1"/>
    </source>
</evidence>
<evidence type="ECO:0000259" key="2">
    <source>
        <dbReference type="Pfam" id="PF13038"/>
    </source>
</evidence>
<evidence type="ECO:0000256" key="1">
    <source>
        <dbReference type="SAM" id="Phobius"/>
    </source>
</evidence>
<feature type="transmembrane region" description="Helical" evidence="1">
    <location>
        <begin position="102"/>
        <end position="121"/>
    </location>
</feature>
<sequence>MTLFQNKWSFLSLNVALSLILFAFISPVYDLKSYINSLFYVSYFYLFFGLIMFVIKGKFIDGITYSFRRTSNRLSKNADYLDDWESKPMPSEVVSPSVMKMFFFQGSVLTVGMLLLLGYFYQM</sequence>
<accession>A0A0A5G4H5</accession>
<feature type="domain" description="DUF3899" evidence="2">
    <location>
        <begin position="35"/>
        <end position="117"/>
    </location>
</feature>
<dbReference type="Pfam" id="PF13038">
    <property type="entry name" value="DUF3899"/>
    <property type="match status" value="1"/>
</dbReference>
<keyword evidence="1" id="KW-0472">Membrane</keyword>
<dbReference type="eggNOG" id="ENOG5032SBV">
    <property type="taxonomic scope" value="Bacteria"/>
</dbReference>
<dbReference type="Proteomes" id="UP000030403">
    <property type="component" value="Unassembled WGS sequence"/>
</dbReference>
<comment type="caution">
    <text evidence="3">The sequence shown here is derived from an EMBL/GenBank/DDBJ whole genome shotgun (WGS) entry which is preliminary data.</text>
</comment>
<dbReference type="OrthoDB" id="2989943at2"/>